<protein>
    <recommendedName>
        <fullName evidence="4">Succinate dehydrogenase cytochrome b subunit family protein</fullName>
    </recommendedName>
</protein>
<evidence type="ECO:0000313" key="3">
    <source>
        <dbReference type="Proteomes" id="UP001302249"/>
    </source>
</evidence>
<organism evidence="2 3">
    <name type="scientific">Stakelama saccharophila</name>
    <dbReference type="NCBI Taxonomy" id="3075605"/>
    <lineage>
        <taxon>Bacteria</taxon>
        <taxon>Pseudomonadati</taxon>
        <taxon>Pseudomonadota</taxon>
        <taxon>Alphaproteobacteria</taxon>
        <taxon>Sphingomonadales</taxon>
        <taxon>Sphingomonadaceae</taxon>
        <taxon>Stakelama</taxon>
    </lineage>
</organism>
<keyword evidence="1" id="KW-0472">Membrane</keyword>
<dbReference type="Proteomes" id="UP001302249">
    <property type="component" value="Chromosome"/>
</dbReference>
<evidence type="ECO:0008006" key="4">
    <source>
        <dbReference type="Google" id="ProtNLM"/>
    </source>
</evidence>
<feature type="transmembrane region" description="Helical" evidence="1">
    <location>
        <begin position="107"/>
        <end position="133"/>
    </location>
</feature>
<reference evidence="2 3" key="1">
    <citation type="submission" date="2023-09" db="EMBL/GenBank/DDBJ databases">
        <authorList>
            <person name="Rey-Velasco X."/>
        </authorList>
    </citation>
    <scope>NUCLEOTIDE SEQUENCE [LARGE SCALE GENOMIC DNA]</scope>
    <source>
        <strain evidence="2 3">W311</strain>
    </source>
</reference>
<feature type="transmembrane region" description="Helical" evidence="1">
    <location>
        <begin position="12"/>
        <end position="32"/>
    </location>
</feature>
<keyword evidence="1" id="KW-1133">Transmembrane helix</keyword>
<gene>
    <name evidence="2" type="ORF">RPR59_03770</name>
</gene>
<proteinExistence type="predicted"/>
<dbReference type="EMBL" id="CP135076">
    <property type="protein sequence ID" value="WNO54385.1"/>
    <property type="molecule type" value="Genomic_DNA"/>
</dbReference>
<sequence>MAIRFHRAREHALHPLHAVLLGGAFSLFLGTALSDLAYNASYFIQWTNFGSWMNAGGLVFAGLALIWAIVDLIRFRGATVPYFLVLLAAWVLGFIGSLVHARDAWGAMPAALILSILTTLLVIAGIVIGLIGLRMGERA</sequence>
<keyword evidence="3" id="KW-1185">Reference proteome</keyword>
<evidence type="ECO:0000256" key="1">
    <source>
        <dbReference type="SAM" id="Phobius"/>
    </source>
</evidence>
<evidence type="ECO:0000313" key="2">
    <source>
        <dbReference type="EMBL" id="WNO54385.1"/>
    </source>
</evidence>
<name>A0ABZ0BBF5_9SPHN</name>
<feature type="transmembrane region" description="Helical" evidence="1">
    <location>
        <begin position="82"/>
        <end position="101"/>
    </location>
</feature>
<dbReference type="RefSeq" id="WP_313916810.1">
    <property type="nucleotide sequence ID" value="NZ_CP135076.1"/>
</dbReference>
<accession>A0ABZ0BBF5</accession>
<keyword evidence="1" id="KW-0812">Transmembrane</keyword>
<feature type="transmembrane region" description="Helical" evidence="1">
    <location>
        <begin position="52"/>
        <end position="70"/>
    </location>
</feature>